<dbReference type="PANTHER" id="PTHR30349:SF41">
    <property type="entry name" value="INTEGRASE_RECOMBINASE PROTEIN MJ0367-RELATED"/>
    <property type="match status" value="1"/>
</dbReference>
<name>M0B2T1_NATA1</name>
<evidence type="ECO:0000259" key="7">
    <source>
        <dbReference type="PROSITE" id="PS51900"/>
    </source>
</evidence>
<organism evidence="8 9">
    <name type="scientific">Natrialba asiatica (strain ATCC 700177 / DSM 12278 / JCM 9576 / FERM P-10747 / NBRC 102637 / 172P1)</name>
    <dbReference type="NCBI Taxonomy" id="29540"/>
    <lineage>
        <taxon>Archaea</taxon>
        <taxon>Methanobacteriati</taxon>
        <taxon>Methanobacteriota</taxon>
        <taxon>Stenosarchaea group</taxon>
        <taxon>Halobacteria</taxon>
        <taxon>Halobacteriales</taxon>
        <taxon>Natrialbaceae</taxon>
        <taxon>Natrialba</taxon>
    </lineage>
</organism>
<dbReference type="Pfam" id="PF13102">
    <property type="entry name" value="Phage_int_SAM_5"/>
    <property type="match status" value="1"/>
</dbReference>
<feature type="domain" description="Tyr recombinase" evidence="6">
    <location>
        <begin position="137"/>
        <end position="364"/>
    </location>
</feature>
<dbReference type="InterPro" id="IPR050090">
    <property type="entry name" value="Tyrosine_recombinase_XerCD"/>
</dbReference>
<dbReference type="GO" id="GO:0015074">
    <property type="term" value="P:DNA integration"/>
    <property type="evidence" value="ECO:0007669"/>
    <property type="project" value="UniProtKB-KW"/>
</dbReference>
<dbReference type="PATRIC" id="fig|29540.5.peg.590"/>
<dbReference type="Gene3D" id="1.10.443.10">
    <property type="entry name" value="Intergrase catalytic core"/>
    <property type="match status" value="1"/>
</dbReference>
<dbReference type="GO" id="GO:0006310">
    <property type="term" value="P:DNA recombination"/>
    <property type="evidence" value="ECO:0007669"/>
    <property type="project" value="UniProtKB-KW"/>
</dbReference>
<feature type="domain" description="Core-binding (CB)" evidence="7">
    <location>
        <begin position="13"/>
        <end position="100"/>
    </location>
</feature>
<reference evidence="8 9" key="1">
    <citation type="journal article" date="2014" name="PLoS Genet.">
        <title>Phylogenetically driven sequencing of extremely halophilic archaea reveals strategies for static and dynamic osmo-response.</title>
        <authorList>
            <person name="Becker E.A."/>
            <person name="Seitzer P.M."/>
            <person name="Tritt A."/>
            <person name="Larsen D."/>
            <person name="Krusor M."/>
            <person name="Yao A.I."/>
            <person name="Wu D."/>
            <person name="Madern D."/>
            <person name="Eisen J.A."/>
            <person name="Darling A.E."/>
            <person name="Facciotti M.T."/>
        </authorList>
    </citation>
    <scope>NUCLEOTIDE SEQUENCE [LARGE SCALE GENOMIC DNA]</scope>
    <source>
        <strain evidence="8 9">DSM 12278</strain>
    </source>
</reference>
<feature type="region of interest" description="Disordered" evidence="5">
    <location>
        <begin position="110"/>
        <end position="130"/>
    </location>
</feature>
<evidence type="ECO:0000313" key="8">
    <source>
        <dbReference type="EMBL" id="ELZ05221.1"/>
    </source>
</evidence>
<accession>M0B2T1</accession>
<dbReference type="STRING" id="29540.C481_02847"/>
<dbReference type="Gene3D" id="1.10.150.130">
    <property type="match status" value="1"/>
</dbReference>
<dbReference type="GO" id="GO:0003677">
    <property type="term" value="F:DNA binding"/>
    <property type="evidence" value="ECO:0007669"/>
    <property type="project" value="UniProtKB-UniRule"/>
</dbReference>
<evidence type="ECO:0000256" key="1">
    <source>
        <dbReference type="ARBA" id="ARBA00022908"/>
    </source>
</evidence>
<evidence type="ECO:0000256" key="5">
    <source>
        <dbReference type="SAM" id="MobiDB-lite"/>
    </source>
</evidence>
<proteinExistence type="predicted"/>
<evidence type="ECO:0000313" key="9">
    <source>
        <dbReference type="Proteomes" id="UP000011554"/>
    </source>
</evidence>
<dbReference type="OrthoDB" id="194919at2157"/>
<dbReference type="InterPro" id="IPR025269">
    <property type="entry name" value="SAM-like_dom"/>
</dbReference>
<dbReference type="Pfam" id="PF00589">
    <property type="entry name" value="Phage_integrase"/>
    <property type="match status" value="1"/>
</dbReference>
<dbReference type="InterPro" id="IPR002104">
    <property type="entry name" value="Integrase_catalytic"/>
</dbReference>
<protein>
    <submittedName>
        <fullName evidence="8">Integrase family protein</fullName>
    </submittedName>
</protein>
<keyword evidence="1" id="KW-0229">DNA integration</keyword>
<dbReference type="SUPFAM" id="SSF56349">
    <property type="entry name" value="DNA breaking-rejoining enzymes"/>
    <property type="match status" value="1"/>
</dbReference>
<keyword evidence="9" id="KW-1185">Reference proteome</keyword>
<dbReference type="InterPro" id="IPR044068">
    <property type="entry name" value="CB"/>
</dbReference>
<dbReference type="InterPro" id="IPR011010">
    <property type="entry name" value="DNA_brk_join_enz"/>
</dbReference>
<keyword evidence="2 4" id="KW-0238">DNA-binding</keyword>
<dbReference type="PROSITE" id="PS51898">
    <property type="entry name" value="TYR_RECOMBINASE"/>
    <property type="match status" value="1"/>
</dbReference>
<dbReference type="eggNOG" id="arCOG01248">
    <property type="taxonomic scope" value="Archaea"/>
</dbReference>
<evidence type="ECO:0000256" key="2">
    <source>
        <dbReference type="ARBA" id="ARBA00023125"/>
    </source>
</evidence>
<evidence type="ECO:0000259" key="6">
    <source>
        <dbReference type="PROSITE" id="PS51898"/>
    </source>
</evidence>
<keyword evidence="3" id="KW-0233">DNA recombination</keyword>
<dbReference type="AlphaFoldDB" id="M0B2T1"/>
<sequence length="374" mass="41861">MTNSDSGGSRRETPLEGATAEFIAERDGNYAQNLEYVLEKWTDWCADQDVRTLDDVTPLTMRHYASSLKRRSKTADGDGISASTARTYYNYVSALLTWAVEVEYLPENPAEKRKAKKPLPTARTNSGEQQFWQPEQRHAIINYVDERAREAIDERGTDAFEAIRNRTLITVLAYTGVRGSEVLADYRDERRNGLRWGDVDLENGVITVLGKSQNPNEEVGLTGQTIEPLQRLQTLLDSPANSWPVFPSRHPPSLYENIRAAGHDVPDGDPWEFMLENGIEPPSMSTSGARTVLKRLSSEAPIPDLDTENGEYLTLHGARRGVGEALFREHGAQRAQRTLRHADPKTTSQMYSHIEASELGEANTAVFDDESDSH</sequence>
<dbReference type="InterPro" id="IPR010998">
    <property type="entry name" value="Integrase_recombinase_N"/>
</dbReference>
<evidence type="ECO:0000256" key="4">
    <source>
        <dbReference type="PROSITE-ProRule" id="PRU01248"/>
    </source>
</evidence>
<dbReference type="PROSITE" id="PS51900">
    <property type="entry name" value="CB"/>
    <property type="match status" value="1"/>
</dbReference>
<dbReference type="CDD" id="cd00397">
    <property type="entry name" value="DNA_BRE_C"/>
    <property type="match status" value="1"/>
</dbReference>
<gene>
    <name evidence="8" type="ORF">C481_02847</name>
</gene>
<dbReference type="EMBL" id="AOIO01000009">
    <property type="protein sequence ID" value="ELZ05221.1"/>
    <property type="molecule type" value="Genomic_DNA"/>
</dbReference>
<dbReference type="InterPro" id="IPR013762">
    <property type="entry name" value="Integrase-like_cat_sf"/>
</dbReference>
<dbReference type="RefSeq" id="WP_006107371.1">
    <property type="nucleotide sequence ID" value="NZ_AOIO01000009.1"/>
</dbReference>
<dbReference type="PANTHER" id="PTHR30349">
    <property type="entry name" value="PHAGE INTEGRASE-RELATED"/>
    <property type="match status" value="1"/>
</dbReference>
<evidence type="ECO:0000256" key="3">
    <source>
        <dbReference type="ARBA" id="ARBA00023172"/>
    </source>
</evidence>
<dbReference type="Proteomes" id="UP000011554">
    <property type="component" value="Unassembled WGS sequence"/>
</dbReference>
<comment type="caution">
    <text evidence="8">The sequence shown here is derived from an EMBL/GenBank/DDBJ whole genome shotgun (WGS) entry which is preliminary data.</text>
</comment>